<dbReference type="EMBL" id="FQZL01000068">
    <property type="protein sequence ID" value="SHJ92819.1"/>
    <property type="molecule type" value="Genomic_DNA"/>
</dbReference>
<dbReference type="STRING" id="1121476.SAMN02745751_03723"/>
<sequence>MKKNDYVNKRKITTRVILITVYTTFICYLLGKLQSISDWNYNVHEMLYLPYNFAIFALPIEVFVWIYYSINVMKEERDKVDLNVKTLMINMVSFASVIIIVIFFYIQTFSVSTGCILEVGSKFREGNDFYIELMGKKIVCSQNEYNLITEGEVYSIEYTWNEKWPGKGRLEYIEIIEN</sequence>
<evidence type="ECO:0000256" key="1">
    <source>
        <dbReference type="SAM" id="Phobius"/>
    </source>
</evidence>
<dbReference type="RefSeq" id="WP_073051215.1">
    <property type="nucleotide sequence ID" value="NZ_FQZL01000068.1"/>
</dbReference>
<feature type="transmembrane region" description="Helical" evidence="1">
    <location>
        <begin position="12"/>
        <end position="31"/>
    </location>
</feature>
<feature type="transmembrane region" description="Helical" evidence="1">
    <location>
        <begin position="51"/>
        <end position="70"/>
    </location>
</feature>
<feature type="transmembrane region" description="Helical" evidence="1">
    <location>
        <begin position="82"/>
        <end position="106"/>
    </location>
</feature>
<dbReference type="AlphaFoldDB" id="A0A1M6NAT2"/>
<organism evidence="2 3">
    <name type="scientific">Dethiosulfatibacter aminovorans DSM 17477</name>
    <dbReference type="NCBI Taxonomy" id="1121476"/>
    <lineage>
        <taxon>Bacteria</taxon>
        <taxon>Bacillati</taxon>
        <taxon>Bacillota</taxon>
        <taxon>Tissierellia</taxon>
        <taxon>Dethiosulfatibacter</taxon>
    </lineage>
</organism>
<proteinExistence type="predicted"/>
<dbReference type="OrthoDB" id="2872191at2"/>
<accession>A0A1M6NAT2</accession>
<keyword evidence="1" id="KW-0812">Transmembrane</keyword>
<keyword evidence="1" id="KW-1133">Transmembrane helix</keyword>
<keyword evidence="3" id="KW-1185">Reference proteome</keyword>
<evidence type="ECO:0000313" key="3">
    <source>
        <dbReference type="Proteomes" id="UP000184052"/>
    </source>
</evidence>
<reference evidence="2 3" key="1">
    <citation type="submission" date="2016-11" db="EMBL/GenBank/DDBJ databases">
        <authorList>
            <person name="Jaros S."/>
            <person name="Januszkiewicz K."/>
            <person name="Wedrychowicz H."/>
        </authorList>
    </citation>
    <scope>NUCLEOTIDE SEQUENCE [LARGE SCALE GENOMIC DNA]</scope>
    <source>
        <strain evidence="2 3">DSM 17477</strain>
    </source>
</reference>
<keyword evidence="1" id="KW-0472">Membrane</keyword>
<evidence type="ECO:0000313" key="2">
    <source>
        <dbReference type="EMBL" id="SHJ92819.1"/>
    </source>
</evidence>
<protein>
    <submittedName>
        <fullName evidence="2">Uncharacterized protein</fullName>
    </submittedName>
</protein>
<name>A0A1M6NAT2_9FIRM</name>
<gene>
    <name evidence="2" type="ORF">SAMN02745751_03723</name>
</gene>
<dbReference type="Proteomes" id="UP000184052">
    <property type="component" value="Unassembled WGS sequence"/>
</dbReference>